<comment type="caution">
    <text evidence="1">The sequence shown here is derived from an EMBL/GenBank/DDBJ whole genome shotgun (WGS) entry which is preliminary data.</text>
</comment>
<dbReference type="Proteomes" id="UP001597373">
    <property type="component" value="Unassembled WGS sequence"/>
</dbReference>
<evidence type="ECO:0000313" key="1">
    <source>
        <dbReference type="EMBL" id="MFD2259393.1"/>
    </source>
</evidence>
<dbReference type="EMBL" id="JBHUIR010000020">
    <property type="protein sequence ID" value="MFD2259393.1"/>
    <property type="molecule type" value="Genomic_DNA"/>
</dbReference>
<evidence type="ECO:0000313" key="2">
    <source>
        <dbReference type="Proteomes" id="UP001597373"/>
    </source>
</evidence>
<gene>
    <name evidence="1" type="ORF">ACFSMZ_06405</name>
</gene>
<proteinExistence type="predicted"/>
<organism evidence="1 2">
    <name type="scientific">Chelativorans composti</name>
    <dbReference type="NCBI Taxonomy" id="768533"/>
    <lineage>
        <taxon>Bacteria</taxon>
        <taxon>Pseudomonadati</taxon>
        <taxon>Pseudomonadota</taxon>
        <taxon>Alphaproteobacteria</taxon>
        <taxon>Hyphomicrobiales</taxon>
        <taxon>Phyllobacteriaceae</taxon>
        <taxon>Chelativorans</taxon>
    </lineage>
</organism>
<sequence length="64" mass="7003">MAKAVATPGEDRSQVLSKECMAVTMYEEQEEATQGALEVRVAYGFTFSPEYPLTLCSIQPLNTA</sequence>
<reference evidence="2" key="1">
    <citation type="journal article" date="2019" name="Int. J. Syst. Evol. Microbiol.">
        <title>The Global Catalogue of Microorganisms (GCM) 10K type strain sequencing project: providing services to taxonomists for standard genome sequencing and annotation.</title>
        <authorList>
            <consortium name="The Broad Institute Genomics Platform"/>
            <consortium name="The Broad Institute Genome Sequencing Center for Infectious Disease"/>
            <person name="Wu L."/>
            <person name="Ma J."/>
        </authorList>
    </citation>
    <scope>NUCLEOTIDE SEQUENCE [LARGE SCALE GENOMIC DNA]</scope>
    <source>
        <strain evidence="2">KCTC 23707</strain>
    </source>
</reference>
<dbReference type="RefSeq" id="WP_165277296.1">
    <property type="nucleotide sequence ID" value="NZ_BAABGS010000018.1"/>
</dbReference>
<name>A0ABW5DE64_9HYPH</name>
<keyword evidence="2" id="KW-1185">Reference proteome</keyword>
<protein>
    <submittedName>
        <fullName evidence="1">Uncharacterized protein</fullName>
    </submittedName>
</protein>
<accession>A0ABW5DE64</accession>